<comment type="caution">
    <text evidence="5">The sequence shown here is derived from an EMBL/GenBank/DDBJ whole genome shotgun (WGS) entry which is preliminary data.</text>
</comment>
<evidence type="ECO:0000256" key="4">
    <source>
        <dbReference type="ARBA" id="ARBA00023002"/>
    </source>
</evidence>
<dbReference type="GO" id="GO:0005741">
    <property type="term" value="C:mitochondrial outer membrane"/>
    <property type="evidence" value="ECO:0007669"/>
    <property type="project" value="TreeGrafter"/>
</dbReference>
<feature type="non-terminal residue" evidence="5">
    <location>
        <position position="118"/>
    </location>
</feature>
<proteinExistence type="predicted"/>
<dbReference type="InterPro" id="IPR036188">
    <property type="entry name" value="FAD/NAD-bd_sf"/>
</dbReference>
<dbReference type="Pfam" id="PF13450">
    <property type="entry name" value="NAD_binding_8"/>
    <property type="match status" value="1"/>
</dbReference>
<keyword evidence="2" id="KW-0285">Flavoprotein</keyword>
<dbReference type="GO" id="GO:0004502">
    <property type="term" value="F:kynurenine 3-monooxygenase activity"/>
    <property type="evidence" value="ECO:0007669"/>
    <property type="project" value="TreeGrafter"/>
</dbReference>
<reference evidence="5 6" key="1">
    <citation type="submission" date="2015-09" db="EMBL/GenBank/DDBJ databases">
        <title>Draft genome of the scarab beetle Oryctes borbonicus.</title>
        <authorList>
            <person name="Meyer J.M."/>
            <person name="Markov G.V."/>
            <person name="Baskaran P."/>
            <person name="Herrmann M."/>
            <person name="Sommer R.J."/>
            <person name="Roedelsperger C."/>
        </authorList>
    </citation>
    <scope>NUCLEOTIDE SEQUENCE [LARGE SCALE GENOMIC DNA]</scope>
    <source>
        <strain evidence="5">OB123</strain>
        <tissue evidence="5">Whole animal</tissue>
    </source>
</reference>
<sequence length="118" mass="13253">MADDKDEIIIVGGGLVGSLCSVFLAKRGFTVHLYEKRDIRKNILDTGRSINLALSNRGRKALRLVGLEEDVLMHTVPMEGRYVHVLSGKNYFLPYDAVHKQNLYSVNRNRLNALLITG</sequence>
<keyword evidence="4" id="KW-0560">Oxidoreductase</keyword>
<dbReference type="GO" id="GO:0070189">
    <property type="term" value="P:kynurenine metabolic process"/>
    <property type="evidence" value="ECO:0007669"/>
    <property type="project" value="TreeGrafter"/>
</dbReference>
<dbReference type="EMBL" id="LJIG01009315">
    <property type="protein sequence ID" value="KRT83326.1"/>
    <property type="molecule type" value="Genomic_DNA"/>
</dbReference>
<evidence type="ECO:0000256" key="1">
    <source>
        <dbReference type="ARBA" id="ARBA00001974"/>
    </source>
</evidence>
<name>A0A0T6B7Y4_9SCAR</name>
<comment type="cofactor">
    <cofactor evidence="1">
        <name>FAD</name>
        <dbReference type="ChEBI" id="CHEBI:57692"/>
    </cofactor>
</comment>
<evidence type="ECO:0000313" key="5">
    <source>
        <dbReference type="EMBL" id="KRT83326.1"/>
    </source>
</evidence>
<dbReference type="Proteomes" id="UP000051574">
    <property type="component" value="Unassembled WGS sequence"/>
</dbReference>
<keyword evidence="3" id="KW-0274">FAD</keyword>
<dbReference type="PANTHER" id="PTHR46028">
    <property type="entry name" value="KYNURENINE 3-MONOOXYGENASE"/>
    <property type="match status" value="1"/>
</dbReference>
<accession>A0A0T6B7Y4</accession>
<keyword evidence="6" id="KW-1185">Reference proteome</keyword>
<dbReference type="AlphaFoldDB" id="A0A0T6B7Y4"/>
<evidence type="ECO:0000256" key="2">
    <source>
        <dbReference type="ARBA" id="ARBA00022630"/>
    </source>
</evidence>
<dbReference type="Gene3D" id="3.50.50.60">
    <property type="entry name" value="FAD/NAD(P)-binding domain"/>
    <property type="match status" value="1"/>
</dbReference>
<protein>
    <submittedName>
        <fullName evidence="5">FAD dependent oxidoreductase</fullName>
    </submittedName>
</protein>
<dbReference type="SUPFAM" id="SSF51905">
    <property type="entry name" value="FAD/NAD(P)-binding domain"/>
    <property type="match status" value="1"/>
</dbReference>
<organism evidence="5 6">
    <name type="scientific">Oryctes borbonicus</name>
    <dbReference type="NCBI Taxonomy" id="1629725"/>
    <lineage>
        <taxon>Eukaryota</taxon>
        <taxon>Metazoa</taxon>
        <taxon>Ecdysozoa</taxon>
        <taxon>Arthropoda</taxon>
        <taxon>Hexapoda</taxon>
        <taxon>Insecta</taxon>
        <taxon>Pterygota</taxon>
        <taxon>Neoptera</taxon>
        <taxon>Endopterygota</taxon>
        <taxon>Coleoptera</taxon>
        <taxon>Polyphaga</taxon>
        <taxon>Scarabaeiformia</taxon>
        <taxon>Scarabaeidae</taxon>
        <taxon>Dynastinae</taxon>
        <taxon>Oryctes</taxon>
    </lineage>
</organism>
<evidence type="ECO:0000256" key="3">
    <source>
        <dbReference type="ARBA" id="ARBA00022827"/>
    </source>
</evidence>
<gene>
    <name evidence="5" type="ORF">AMK59_3787</name>
</gene>
<evidence type="ECO:0000313" key="6">
    <source>
        <dbReference type="Proteomes" id="UP000051574"/>
    </source>
</evidence>
<dbReference type="PANTHER" id="PTHR46028:SF2">
    <property type="entry name" value="KYNURENINE 3-MONOOXYGENASE"/>
    <property type="match status" value="1"/>
</dbReference>
<dbReference type="OrthoDB" id="10053569at2759"/>